<organism evidence="1 2">
    <name type="scientific">Brachionus plicatilis</name>
    <name type="common">Marine rotifer</name>
    <name type="synonym">Brachionus muelleri</name>
    <dbReference type="NCBI Taxonomy" id="10195"/>
    <lineage>
        <taxon>Eukaryota</taxon>
        <taxon>Metazoa</taxon>
        <taxon>Spiralia</taxon>
        <taxon>Gnathifera</taxon>
        <taxon>Rotifera</taxon>
        <taxon>Eurotatoria</taxon>
        <taxon>Monogononta</taxon>
        <taxon>Pseudotrocha</taxon>
        <taxon>Ploima</taxon>
        <taxon>Brachionidae</taxon>
        <taxon>Brachionus</taxon>
    </lineage>
</organism>
<protein>
    <submittedName>
        <fullName evidence="1">Uncharacterized protein</fullName>
    </submittedName>
</protein>
<name>A0A3M7PIM0_BRAPC</name>
<evidence type="ECO:0000313" key="2">
    <source>
        <dbReference type="Proteomes" id="UP000276133"/>
    </source>
</evidence>
<gene>
    <name evidence="1" type="ORF">BpHYR1_034025</name>
</gene>
<proteinExistence type="predicted"/>
<dbReference type="Proteomes" id="UP000276133">
    <property type="component" value="Unassembled WGS sequence"/>
</dbReference>
<reference evidence="1 2" key="1">
    <citation type="journal article" date="2018" name="Sci. Rep.">
        <title>Genomic signatures of local adaptation to the degree of environmental predictability in rotifers.</title>
        <authorList>
            <person name="Franch-Gras L."/>
            <person name="Hahn C."/>
            <person name="Garcia-Roger E.M."/>
            <person name="Carmona M.J."/>
            <person name="Serra M."/>
            <person name="Gomez A."/>
        </authorList>
    </citation>
    <scope>NUCLEOTIDE SEQUENCE [LARGE SCALE GENOMIC DNA]</scope>
    <source>
        <strain evidence="1">HYR1</strain>
    </source>
</reference>
<accession>A0A3M7PIM0</accession>
<sequence length="141" mass="16220">MNPSLIVLKLRFNKISMNKTKLTNKYLRLTKIKNQSNLFKVDINVYLRPKAGIIHYRSQSNIGTYIKQQQLAFISLVFGPPKNKIILLFSQKISQLMRPPAKKLPIKYISGKKEEIVRYSLYHDSKPALHSSTSLTTNGTE</sequence>
<dbReference type="AlphaFoldDB" id="A0A3M7PIM0"/>
<comment type="caution">
    <text evidence="1">The sequence shown here is derived from an EMBL/GenBank/DDBJ whole genome shotgun (WGS) entry which is preliminary data.</text>
</comment>
<keyword evidence="2" id="KW-1185">Reference proteome</keyword>
<dbReference type="EMBL" id="REGN01010689">
    <property type="protein sequence ID" value="RMZ98574.1"/>
    <property type="molecule type" value="Genomic_DNA"/>
</dbReference>
<evidence type="ECO:0000313" key="1">
    <source>
        <dbReference type="EMBL" id="RMZ98574.1"/>
    </source>
</evidence>